<dbReference type="Gene3D" id="3.30.457.10">
    <property type="entry name" value="Copper amine oxidase-like, N-terminal domain"/>
    <property type="match status" value="1"/>
</dbReference>
<feature type="domain" description="Copper amine oxidase-like N-terminal" evidence="1">
    <location>
        <begin position="304"/>
        <end position="401"/>
    </location>
</feature>
<gene>
    <name evidence="2" type="ORF">SAMN05192551_103192</name>
</gene>
<evidence type="ECO:0000259" key="1">
    <source>
        <dbReference type="Pfam" id="PF07833"/>
    </source>
</evidence>
<dbReference type="STRING" id="69895.SAMN05192551_103192"/>
<reference evidence="3" key="1">
    <citation type="submission" date="2016-10" db="EMBL/GenBank/DDBJ databases">
        <authorList>
            <person name="Varghese N."/>
            <person name="Submissions S."/>
        </authorList>
    </citation>
    <scope>NUCLEOTIDE SEQUENCE [LARGE SCALE GENOMIC DNA]</scope>
    <source>
        <strain evidence="3">Z-7934</strain>
    </source>
</reference>
<dbReference type="InterPro" id="IPR036582">
    <property type="entry name" value="Mao_N_sf"/>
</dbReference>
<keyword evidence="3" id="KW-1185">Reference proteome</keyword>
<organism evidence="2 3">
    <name type="scientific">Tindallia magadiensis</name>
    <dbReference type="NCBI Taxonomy" id="69895"/>
    <lineage>
        <taxon>Bacteria</taxon>
        <taxon>Bacillati</taxon>
        <taxon>Bacillota</taxon>
        <taxon>Clostridia</taxon>
        <taxon>Peptostreptococcales</taxon>
        <taxon>Tindalliaceae</taxon>
        <taxon>Tindallia</taxon>
    </lineage>
</organism>
<dbReference type="EMBL" id="FOQA01000003">
    <property type="protein sequence ID" value="SFH82912.1"/>
    <property type="molecule type" value="Genomic_DNA"/>
</dbReference>
<dbReference type="InterPro" id="IPR036116">
    <property type="entry name" value="FN3_sf"/>
</dbReference>
<evidence type="ECO:0000313" key="3">
    <source>
        <dbReference type="Proteomes" id="UP000199287"/>
    </source>
</evidence>
<dbReference type="InterPro" id="IPR012854">
    <property type="entry name" value="Cu_amine_oxidase-like_N"/>
</dbReference>
<dbReference type="SUPFAM" id="SSF55383">
    <property type="entry name" value="Copper amine oxidase, domain N"/>
    <property type="match status" value="2"/>
</dbReference>
<protein>
    <submittedName>
        <fullName evidence="2">Copper amine oxidase N-terminal domain-containing protein</fullName>
    </submittedName>
</protein>
<dbReference type="RefSeq" id="WP_177208827.1">
    <property type="nucleotide sequence ID" value="NZ_FOQA01000003.1"/>
</dbReference>
<dbReference type="InterPro" id="IPR013783">
    <property type="entry name" value="Ig-like_fold"/>
</dbReference>
<dbReference type="SUPFAM" id="SSF49265">
    <property type="entry name" value="Fibronectin type III"/>
    <property type="match status" value="1"/>
</dbReference>
<name>A0A1I3D880_9FIRM</name>
<dbReference type="Gene3D" id="2.60.40.10">
    <property type="entry name" value="Immunoglobulins"/>
    <property type="match status" value="1"/>
</dbReference>
<evidence type="ECO:0000313" key="2">
    <source>
        <dbReference type="EMBL" id="SFH82912.1"/>
    </source>
</evidence>
<sequence length="405" mass="44998">MNKQWIKKGLTGIMVVGLVLMTITLTAWADTTAIEGLWERRAGEVLRITGEEGFFQEASHSGLRYFPIQVGDMKLKGITFTEENVWATTSLQWFTSGGEARSAWSETATLTLEDGGQTLSLNTHTTHPFTGRLIRSQVKYQRLEGSPVPVTEEEPIPATEPEVEEKPAIIVESEDISSEVFDSGIRMGWSKNDQALGYRVFRSTNRDDLGLSVTDFYITATRFVDVNVEPDTEYHYTVLPVLAEANPLEGIDERLGNAIAKFTKRTGSLITHVGEEKGFIILQLDNPMMIVNGETQEIDPGRGTTPIVVNGRSMVPIRAIVEAMGGNIHWDGSESKISLHARNQVVDMWLDQKQVHRNGNADQMDVAPVSQGGRTFVPIRFASENLDAKADWINSTKEIVIVYTK</sequence>
<dbReference type="Proteomes" id="UP000199287">
    <property type="component" value="Unassembled WGS sequence"/>
</dbReference>
<dbReference type="AlphaFoldDB" id="A0A1I3D880"/>
<proteinExistence type="predicted"/>
<dbReference type="Pfam" id="PF07833">
    <property type="entry name" value="Cu_amine_oxidN1"/>
    <property type="match status" value="1"/>
</dbReference>
<accession>A0A1I3D880</accession>